<accession>A0ABV1JIK6</accession>
<dbReference type="EMBL" id="JBECZB010000002">
    <property type="protein sequence ID" value="MEQ3510275.1"/>
    <property type="molecule type" value="Genomic_DNA"/>
</dbReference>
<evidence type="ECO:0000313" key="2">
    <source>
        <dbReference type="EMBL" id="MEQ3510275.1"/>
    </source>
</evidence>
<keyword evidence="3" id="KW-1185">Reference proteome</keyword>
<dbReference type="RefSeq" id="WP_349272498.1">
    <property type="nucleotide sequence ID" value="NZ_JBECZB010000002.1"/>
</dbReference>
<protein>
    <recommendedName>
        <fullName evidence="4">Phage protein</fullName>
    </recommendedName>
</protein>
<comment type="caution">
    <text evidence="2">The sequence shown here is derived from an EMBL/GenBank/DDBJ whole genome shotgun (WGS) entry which is preliminary data.</text>
</comment>
<name>A0ABV1JIK6_NEIPO</name>
<proteinExistence type="predicted"/>
<feature type="compositionally biased region" description="Low complexity" evidence="1">
    <location>
        <begin position="59"/>
        <end position="71"/>
    </location>
</feature>
<evidence type="ECO:0008006" key="4">
    <source>
        <dbReference type="Google" id="ProtNLM"/>
    </source>
</evidence>
<reference evidence="2 3" key="1">
    <citation type="submission" date="2024-05" db="EMBL/GenBank/DDBJ databases">
        <authorList>
            <person name="Matzinger S.R."/>
            <person name="Bankers L."/>
            <person name="Rossheim A."/>
            <person name="Hetherington-Rauth M.C."/>
            <person name="Smith A."/>
            <person name="Baird S."/>
            <person name="Polanco D."/>
        </authorList>
    </citation>
    <scope>NUCLEOTIDE SEQUENCE [LARGE SCALE GENOMIC DNA]</scope>
    <source>
        <strain evidence="2 3">2024CJ-00066</strain>
    </source>
</reference>
<organism evidence="2 3">
    <name type="scientific">Neisseria polysaccharea</name>
    <dbReference type="NCBI Taxonomy" id="489"/>
    <lineage>
        <taxon>Bacteria</taxon>
        <taxon>Pseudomonadati</taxon>
        <taxon>Pseudomonadota</taxon>
        <taxon>Betaproteobacteria</taxon>
        <taxon>Neisseriales</taxon>
        <taxon>Neisseriaceae</taxon>
        <taxon>Neisseria</taxon>
    </lineage>
</organism>
<sequence>MAKVYIANTPLILENEQGGQFRVEIGEAVELTAEQYESVAAHVTPTLTTGEELDAQQNDTPPSEDTPSDDTGNAPTGEVEKPKRGKKPAAAEGAE</sequence>
<dbReference type="Proteomes" id="UP001447151">
    <property type="component" value="Unassembled WGS sequence"/>
</dbReference>
<feature type="region of interest" description="Disordered" evidence="1">
    <location>
        <begin position="46"/>
        <end position="95"/>
    </location>
</feature>
<evidence type="ECO:0000256" key="1">
    <source>
        <dbReference type="SAM" id="MobiDB-lite"/>
    </source>
</evidence>
<gene>
    <name evidence="2" type="ORF">ABM124_02860</name>
</gene>
<evidence type="ECO:0000313" key="3">
    <source>
        <dbReference type="Proteomes" id="UP001447151"/>
    </source>
</evidence>